<dbReference type="eggNOG" id="COG5492">
    <property type="taxonomic scope" value="Bacteria"/>
</dbReference>
<dbReference type="AlphaFoldDB" id="A6GJN2"/>
<name>A6GJN2_9BACT</name>
<gene>
    <name evidence="2" type="ORF">PPSIR1_14185</name>
</gene>
<dbReference type="RefSeq" id="WP_006976918.1">
    <property type="nucleotide sequence ID" value="NZ_ABCS01000162.1"/>
</dbReference>
<evidence type="ECO:0000313" key="2">
    <source>
        <dbReference type="EMBL" id="EDM73917.1"/>
    </source>
</evidence>
<accession>A6GJN2</accession>
<protein>
    <submittedName>
        <fullName evidence="2">Uncharacterized protein</fullName>
    </submittedName>
</protein>
<organism evidence="2 3">
    <name type="scientific">Plesiocystis pacifica SIR-1</name>
    <dbReference type="NCBI Taxonomy" id="391625"/>
    <lineage>
        <taxon>Bacteria</taxon>
        <taxon>Pseudomonadati</taxon>
        <taxon>Myxococcota</taxon>
        <taxon>Polyangia</taxon>
        <taxon>Nannocystales</taxon>
        <taxon>Nannocystaceae</taxon>
        <taxon>Plesiocystis</taxon>
    </lineage>
</organism>
<feature type="compositionally biased region" description="Acidic residues" evidence="1">
    <location>
        <begin position="34"/>
        <end position="52"/>
    </location>
</feature>
<comment type="caution">
    <text evidence="2">The sequence shown here is derived from an EMBL/GenBank/DDBJ whole genome shotgun (WGS) entry which is preliminary data.</text>
</comment>
<dbReference type="Proteomes" id="UP000005801">
    <property type="component" value="Unassembled WGS sequence"/>
</dbReference>
<sequence>MNAMSNRAQPLHALLLSTLLLPCACGDSGGGGEGSDEANDGTGDDDGDESSESTEYARGITIDVLEVNQGVAVPIVAGGDWVPGIERNSAIVSGRKALLRAYWVTEPDFEPREIEARLTLTYEDGSTHEESIEVFVDAPSSPNDIQRSFYFDLVEEEVASGMDFSVALYETEPSSAPLPETLPVYPLDGAPAAVGVQSEPLELEIVIVPVHVQWPGCSTTPPAAELLQLFEDMMYMKNPTQSVTLSIRDEPIVLTQTLGSLWDMMAPLQAAREADGAQPWQYYYGLMDGCTTGIDGAGGMAFSTPPPTQEVDWQRVATGLWYGDDQWAADTFVHEVGHLQGLAHVYCPGKDADDPDPEYPHDDGEIGVWGFGLRDLQLYNPTAAHDYMSYCYSGNWSSDWTWTKNWNRIRELTSWNDGASPARAPQDILVGVIPDDGSDPLWWIANTRGGVSREDEHAAVALGRGVDGPTRALPAAMHRVADGDATVVSVELDGQPLEALSVGGLDVPAHLLSR</sequence>
<reference evidence="2 3" key="1">
    <citation type="submission" date="2007-06" db="EMBL/GenBank/DDBJ databases">
        <authorList>
            <person name="Shimkets L."/>
            <person name="Ferriera S."/>
            <person name="Johnson J."/>
            <person name="Kravitz S."/>
            <person name="Beeson K."/>
            <person name="Sutton G."/>
            <person name="Rogers Y.-H."/>
            <person name="Friedman R."/>
            <person name="Frazier M."/>
            <person name="Venter J.C."/>
        </authorList>
    </citation>
    <scope>NUCLEOTIDE SEQUENCE [LARGE SCALE GENOMIC DNA]</scope>
    <source>
        <strain evidence="2 3">SIR-1</strain>
    </source>
</reference>
<keyword evidence="3" id="KW-1185">Reference proteome</keyword>
<dbReference type="OrthoDB" id="3909977at2"/>
<dbReference type="SUPFAM" id="SSF55486">
    <property type="entry name" value="Metalloproteases ('zincins'), catalytic domain"/>
    <property type="match status" value="1"/>
</dbReference>
<proteinExistence type="predicted"/>
<dbReference type="STRING" id="391625.PPSIR1_14185"/>
<evidence type="ECO:0000313" key="3">
    <source>
        <dbReference type="Proteomes" id="UP000005801"/>
    </source>
</evidence>
<dbReference type="EMBL" id="ABCS01000162">
    <property type="protein sequence ID" value="EDM73917.1"/>
    <property type="molecule type" value="Genomic_DNA"/>
</dbReference>
<evidence type="ECO:0000256" key="1">
    <source>
        <dbReference type="SAM" id="MobiDB-lite"/>
    </source>
</evidence>
<feature type="region of interest" description="Disordered" evidence="1">
    <location>
        <begin position="28"/>
        <end position="54"/>
    </location>
</feature>